<accession>A0A1M6U2D5</accession>
<proteinExistence type="predicted"/>
<keyword evidence="1" id="KW-0472">Membrane</keyword>
<feature type="transmembrane region" description="Helical" evidence="1">
    <location>
        <begin position="54"/>
        <end position="74"/>
    </location>
</feature>
<dbReference type="AlphaFoldDB" id="A0A1M6U2D5"/>
<sequence>MKKVVLTALFALLLGVFFSLAPHTAAAQCTMCKTQVEAARTDKDGYDFSGLNKGILYMAAIPYLLMGTVGYFWYRNSRAKKLARK</sequence>
<keyword evidence="1" id="KW-1133">Transmembrane helix</keyword>
<dbReference type="EMBL" id="FRAS01000004">
    <property type="protein sequence ID" value="SHK63346.1"/>
    <property type="molecule type" value="Genomic_DNA"/>
</dbReference>
<dbReference type="RefSeq" id="WP_073282262.1">
    <property type="nucleotide sequence ID" value="NZ_FRAS01000004.1"/>
</dbReference>
<protein>
    <submittedName>
        <fullName evidence="3">Uncharacterized protein</fullName>
    </submittedName>
</protein>
<evidence type="ECO:0000313" key="3">
    <source>
        <dbReference type="EMBL" id="SHK63346.1"/>
    </source>
</evidence>
<dbReference type="Proteomes" id="UP000183947">
    <property type="component" value="Unassembled WGS sequence"/>
</dbReference>
<gene>
    <name evidence="3" type="ORF">SAMN02746009_01291</name>
</gene>
<feature type="chain" id="PRO_5013336951" evidence="2">
    <location>
        <begin position="28"/>
        <end position="85"/>
    </location>
</feature>
<dbReference type="OrthoDB" id="678747at2"/>
<evidence type="ECO:0000313" key="4">
    <source>
        <dbReference type="Proteomes" id="UP000183947"/>
    </source>
</evidence>
<keyword evidence="1" id="KW-0812">Transmembrane</keyword>
<organism evidence="3 4">
    <name type="scientific">Hymenobacter psychrotolerans DSM 18569</name>
    <dbReference type="NCBI Taxonomy" id="1121959"/>
    <lineage>
        <taxon>Bacteria</taxon>
        <taxon>Pseudomonadati</taxon>
        <taxon>Bacteroidota</taxon>
        <taxon>Cytophagia</taxon>
        <taxon>Cytophagales</taxon>
        <taxon>Hymenobacteraceae</taxon>
        <taxon>Hymenobacter</taxon>
    </lineage>
</organism>
<keyword evidence="4" id="KW-1185">Reference proteome</keyword>
<evidence type="ECO:0000256" key="2">
    <source>
        <dbReference type="SAM" id="SignalP"/>
    </source>
</evidence>
<evidence type="ECO:0000256" key="1">
    <source>
        <dbReference type="SAM" id="Phobius"/>
    </source>
</evidence>
<name>A0A1M6U2D5_9BACT</name>
<keyword evidence="2" id="KW-0732">Signal</keyword>
<dbReference type="STRING" id="1121959.SAMN02746009_01291"/>
<reference evidence="4" key="1">
    <citation type="submission" date="2016-11" db="EMBL/GenBank/DDBJ databases">
        <authorList>
            <person name="Varghese N."/>
            <person name="Submissions S."/>
        </authorList>
    </citation>
    <scope>NUCLEOTIDE SEQUENCE [LARGE SCALE GENOMIC DNA]</scope>
    <source>
        <strain evidence="4">DSM 18569</strain>
    </source>
</reference>
<feature type="signal peptide" evidence="2">
    <location>
        <begin position="1"/>
        <end position="27"/>
    </location>
</feature>